<proteinExistence type="predicted"/>
<dbReference type="AlphaFoldDB" id="A0A451AE41"/>
<name>A0A451AE41_9GAMM</name>
<dbReference type="EMBL" id="CAADFZ010000044">
    <property type="protein sequence ID" value="VFK64309.1"/>
    <property type="molecule type" value="Genomic_DNA"/>
</dbReference>
<dbReference type="EMBL" id="CAADGD010000048">
    <property type="protein sequence ID" value="VFK71058.1"/>
    <property type="molecule type" value="Genomic_DNA"/>
</dbReference>
<evidence type="ECO:0000313" key="1">
    <source>
        <dbReference type="EMBL" id="VFK64309.1"/>
    </source>
</evidence>
<protein>
    <submittedName>
        <fullName evidence="1">Uncharacterized protein</fullName>
    </submittedName>
</protein>
<organism evidence="1">
    <name type="scientific">Candidatus Kentrum sp. UNK</name>
    <dbReference type="NCBI Taxonomy" id="2126344"/>
    <lineage>
        <taxon>Bacteria</taxon>
        <taxon>Pseudomonadati</taxon>
        <taxon>Pseudomonadota</taxon>
        <taxon>Gammaproteobacteria</taxon>
        <taxon>Candidatus Kentrum</taxon>
    </lineage>
</organism>
<sequence length="80" mass="8897">MMDYLGGSIDGSIDGWIDEWMGRMEGADDRIGVFSRTRFSRNQKGCRKCVAGAPQSEPPVIRCYLLGARFGPQPPLFKIS</sequence>
<accession>A0A451AE41</accession>
<reference evidence="1" key="1">
    <citation type="submission" date="2019-02" db="EMBL/GenBank/DDBJ databases">
        <authorList>
            <person name="Gruber-Vodicka R. H."/>
            <person name="Seah K. B. B."/>
        </authorList>
    </citation>
    <scope>NUCLEOTIDE SEQUENCE</scope>
    <source>
        <strain evidence="2">BECK_BY19</strain>
        <strain evidence="1">BECK_BY8</strain>
    </source>
</reference>
<evidence type="ECO:0000313" key="2">
    <source>
        <dbReference type="EMBL" id="VFK71058.1"/>
    </source>
</evidence>
<gene>
    <name evidence="1" type="ORF">BECKUNK1418G_GA0071005_104422</name>
    <name evidence="2" type="ORF">BECKUNK1418H_GA0071006_104822</name>
</gene>